<name>A0A2A3ESN3_APICC</name>
<dbReference type="AlphaFoldDB" id="A0A2A3ESN3"/>
<dbReference type="PANTHER" id="PTHR20908:SF1">
    <property type="entry name" value="LD15586P"/>
    <property type="match status" value="1"/>
</dbReference>
<protein>
    <submittedName>
        <fullName evidence="1">Transmembrane protein</fullName>
    </submittedName>
</protein>
<accession>A0A2A3ESN3</accession>
<evidence type="ECO:0000313" key="1">
    <source>
        <dbReference type="EMBL" id="PBC34226.1"/>
    </source>
</evidence>
<dbReference type="EMBL" id="KZ288192">
    <property type="protein sequence ID" value="PBC34226.1"/>
    <property type="molecule type" value="Genomic_DNA"/>
</dbReference>
<dbReference type="OrthoDB" id="77878at2759"/>
<dbReference type="InterPro" id="IPR008547">
    <property type="entry name" value="DUF829_TMEM53"/>
</dbReference>
<proteinExistence type="predicted"/>
<keyword evidence="1" id="KW-0812">Transmembrane</keyword>
<sequence length="350" mass="41360">MVVERIVLSTLTRIRLISCIKPQLLQQKQNLTNFLLVCKLSSYHVTKNIEHILHDNQIRTDAIIQNFNNEKNRPLLILLSWLLPKHKHIMKFANLYVEQGFDIVILSITPWQLIWPTKGSRLVASDLLEFLIKHQNYQQIVLHGFSVGGYLWGEILDLIQSDYQKYNNVIERIVGQVWDSLADVTELSIGIPHALFPKNKMLQNMFQKYLEFYIDFETDFHQFEDLIKSIITTKKHFFTCYTVIKYHMKTFYKQSTQYYIRSSQLFHTNLVHSPALFFVSKTDPIGSLTSNLRVKDQWDTLGVKTYIKIFEKSPHVGHYRKYPNEYVAELYTFLNKLPLIQYEKKMGAQF</sequence>
<organism evidence="1 2">
    <name type="scientific">Apis cerana cerana</name>
    <name type="common">Oriental honeybee</name>
    <dbReference type="NCBI Taxonomy" id="94128"/>
    <lineage>
        <taxon>Eukaryota</taxon>
        <taxon>Metazoa</taxon>
        <taxon>Ecdysozoa</taxon>
        <taxon>Arthropoda</taxon>
        <taxon>Hexapoda</taxon>
        <taxon>Insecta</taxon>
        <taxon>Pterygota</taxon>
        <taxon>Neoptera</taxon>
        <taxon>Endopterygota</taxon>
        <taxon>Hymenoptera</taxon>
        <taxon>Apocrita</taxon>
        <taxon>Aculeata</taxon>
        <taxon>Apoidea</taxon>
        <taxon>Anthophila</taxon>
        <taxon>Apidae</taxon>
        <taxon>Apis</taxon>
    </lineage>
</organism>
<evidence type="ECO:0000313" key="2">
    <source>
        <dbReference type="Proteomes" id="UP000242457"/>
    </source>
</evidence>
<dbReference type="InterPro" id="IPR029058">
    <property type="entry name" value="AB_hydrolase_fold"/>
</dbReference>
<gene>
    <name evidence="1" type="ORF">APICC_06307</name>
</gene>
<dbReference type="Gene3D" id="3.40.50.1820">
    <property type="entry name" value="alpha/beta hydrolase"/>
    <property type="match status" value="1"/>
</dbReference>
<dbReference type="SUPFAM" id="SSF53474">
    <property type="entry name" value="alpha/beta-Hydrolases"/>
    <property type="match status" value="1"/>
</dbReference>
<dbReference type="Proteomes" id="UP000242457">
    <property type="component" value="Unassembled WGS sequence"/>
</dbReference>
<keyword evidence="2" id="KW-1185">Reference proteome</keyword>
<dbReference type="GO" id="GO:0017171">
    <property type="term" value="F:serine hydrolase activity"/>
    <property type="evidence" value="ECO:0007669"/>
    <property type="project" value="TreeGrafter"/>
</dbReference>
<keyword evidence="1" id="KW-0472">Membrane</keyword>
<dbReference type="Pfam" id="PF05705">
    <property type="entry name" value="DUF829"/>
    <property type="match status" value="1"/>
</dbReference>
<dbReference type="PANTHER" id="PTHR20908">
    <property type="entry name" value="LD15586P"/>
    <property type="match status" value="1"/>
</dbReference>
<reference evidence="1 2" key="1">
    <citation type="submission" date="2014-07" db="EMBL/GenBank/DDBJ databases">
        <title>Genomic and transcriptomic analysis on Apis cerana provide comprehensive insights into honey bee biology.</title>
        <authorList>
            <person name="Diao Q."/>
            <person name="Sun L."/>
            <person name="Zheng H."/>
            <person name="Zheng H."/>
            <person name="Xu S."/>
            <person name="Wang S."/>
            <person name="Zeng Z."/>
            <person name="Hu F."/>
            <person name="Su S."/>
            <person name="Wu J."/>
        </authorList>
    </citation>
    <scope>NUCLEOTIDE SEQUENCE [LARGE SCALE GENOMIC DNA]</scope>
    <source>
        <tissue evidence="1">Pupae without intestine</tissue>
    </source>
</reference>